<name>Q6TFH3_CAETA</name>
<dbReference type="AlphaFoldDB" id="Q6TFH3"/>
<reference evidence="1" key="1">
    <citation type="journal article" date="2005" name="J. Mol. Evol.">
        <title>Sequence, transcription activity, and evolutionary origin of the R-body coding plasmid pKAP298 from the intracellular parasitic bacterium Caedibacter taeniospiralis.</title>
        <authorList>
            <person name="Jeblick J."/>
            <person name="Kusch J."/>
        </authorList>
    </citation>
    <scope>NUCLEOTIDE SEQUENCE</scope>
    <source>
        <plasmid evidence="1">pKAP298</plasmid>
    </source>
</reference>
<dbReference type="RefSeq" id="WP_011178437.1">
    <property type="nucleotide sequence ID" value="NC_005915.1"/>
</dbReference>
<proteinExistence type="predicted"/>
<organism evidence="1">
    <name type="scientific">Caedibacter taeniospiralis</name>
    <dbReference type="NCBI Taxonomy" id="28907"/>
    <lineage>
        <taxon>Bacteria</taxon>
        <taxon>Pseudomonadati</taxon>
        <taxon>Pseudomonadota</taxon>
        <taxon>Gammaproteobacteria</taxon>
        <taxon>Thiotrichales</taxon>
        <taxon>Fastidiosibacteraceae</taxon>
        <taxon>Caedibacter</taxon>
    </lineage>
</organism>
<sequence length="378" mass="41983">MWGAIIAGGLALGGALLNHSSRRKPPQAPSLPEAPKPEDMMDVIDEIAGVKSSIVVGSDGKKRRVIARTDRTPEEAETFRIGSQILAESISKLNELYRVEPSSVHAYQSIIDTFAQINDQRLDNLAEVLGSDVPNQQQFREQVNAFKAMQKTVLDLDEAFRQNEFALHERLSRSGHIDSSAANDLHARLVKEQAIAQTKANIDAEIYGQELAHKQFEVDISRYQAERQHKLTDFALQENQRAKQLEAVSMAYDLKNHAEAHDIARQQARIGIGEGIVTGDFEKANRSMAPSVSMAEYVNKLNAHNAQLSALNQHYAHQMGYFQAQPPKFGETLGQLGVMGGSMALGNYFNALGDQQKSPSYTKTNTGIPYTNWQKNRR</sequence>
<protein>
    <submittedName>
        <fullName evidence="1">Uncharacterized protein</fullName>
    </submittedName>
</protein>
<evidence type="ECO:0000313" key="1">
    <source>
        <dbReference type="EMBL" id="AAR87086.1"/>
    </source>
</evidence>
<geneLocation type="plasmid" evidence="1">
    <name>pKAP298</name>
</geneLocation>
<accession>Q6TFH3</accession>
<dbReference type="EMBL" id="AY422720">
    <property type="protein sequence ID" value="AAR87086.1"/>
    <property type="molecule type" value="Genomic_DNA"/>
</dbReference>
<keyword evidence="1" id="KW-0614">Plasmid</keyword>